<dbReference type="InterPro" id="IPR011650">
    <property type="entry name" value="Peptidase_M20_dimer"/>
</dbReference>
<evidence type="ECO:0000313" key="5">
    <source>
        <dbReference type="Proteomes" id="UP000285295"/>
    </source>
</evidence>
<reference evidence="4 5" key="1">
    <citation type="submission" date="2019-01" db="EMBL/GenBank/DDBJ databases">
        <title>Sinorhodobacter populi sp. nov. isolated from the symptomatic bark tissue of Populus euramericana canker.</title>
        <authorList>
            <person name="Xu G."/>
        </authorList>
    </citation>
    <scope>NUCLEOTIDE SEQUENCE [LARGE SCALE GENOMIC DNA]</scope>
    <source>
        <strain evidence="4 5">D19-10-3-21</strain>
    </source>
</reference>
<dbReference type="SUPFAM" id="SSF55031">
    <property type="entry name" value="Bacterial exopeptidase dimerisation domain"/>
    <property type="match status" value="1"/>
</dbReference>
<dbReference type="Pfam" id="PF07687">
    <property type="entry name" value="M20_dimer"/>
    <property type="match status" value="1"/>
</dbReference>
<dbReference type="Gene3D" id="3.40.630.10">
    <property type="entry name" value="Zn peptidases"/>
    <property type="match status" value="1"/>
</dbReference>
<feature type="binding site" evidence="2">
    <location>
        <position position="163"/>
    </location>
    <ligand>
        <name>Mn(2+)</name>
        <dbReference type="ChEBI" id="CHEBI:29035"/>
        <label>2</label>
    </ligand>
</feature>
<evidence type="ECO:0000259" key="3">
    <source>
        <dbReference type="Pfam" id="PF07687"/>
    </source>
</evidence>
<dbReference type="GO" id="GO:0050118">
    <property type="term" value="F:N-acetyldiaminopimelate deacetylase activity"/>
    <property type="evidence" value="ECO:0007669"/>
    <property type="project" value="UniProtKB-ARBA"/>
</dbReference>
<dbReference type="Gene3D" id="3.30.70.360">
    <property type="match status" value="1"/>
</dbReference>
<accession>A0A443K288</accession>
<dbReference type="NCBIfam" id="TIGR01891">
    <property type="entry name" value="amidohydrolases"/>
    <property type="match status" value="1"/>
</dbReference>
<dbReference type="GO" id="GO:0046872">
    <property type="term" value="F:metal ion binding"/>
    <property type="evidence" value="ECO:0007669"/>
    <property type="project" value="UniProtKB-KW"/>
</dbReference>
<keyword evidence="2" id="KW-0464">Manganese</keyword>
<dbReference type="RefSeq" id="WP_128238495.1">
    <property type="nucleotide sequence ID" value="NZ_SAUX01000027.1"/>
</dbReference>
<evidence type="ECO:0000256" key="1">
    <source>
        <dbReference type="ARBA" id="ARBA00022801"/>
    </source>
</evidence>
<dbReference type="InterPro" id="IPR036264">
    <property type="entry name" value="Bact_exopeptidase_dim_dom"/>
</dbReference>
<dbReference type="InterPro" id="IPR017439">
    <property type="entry name" value="Amidohydrolase"/>
</dbReference>
<name>A0A443K288_9RHOB</name>
<comment type="caution">
    <text evidence="4">The sequence shown here is derived from an EMBL/GenBank/DDBJ whole genome shotgun (WGS) entry which is preliminary data.</text>
</comment>
<dbReference type="SUPFAM" id="SSF53187">
    <property type="entry name" value="Zn-dependent exopeptidases"/>
    <property type="match status" value="1"/>
</dbReference>
<dbReference type="InterPro" id="IPR002933">
    <property type="entry name" value="Peptidase_M20"/>
</dbReference>
<evidence type="ECO:0000313" key="4">
    <source>
        <dbReference type="EMBL" id="RWR26842.1"/>
    </source>
</evidence>
<proteinExistence type="predicted"/>
<feature type="binding site" evidence="2">
    <location>
        <position position="358"/>
    </location>
    <ligand>
        <name>Mn(2+)</name>
        <dbReference type="ChEBI" id="CHEBI:29035"/>
        <label>2</label>
    </ligand>
</feature>
<dbReference type="CDD" id="cd05666">
    <property type="entry name" value="M20_Acy1-like"/>
    <property type="match status" value="1"/>
</dbReference>
<dbReference type="Pfam" id="PF01546">
    <property type="entry name" value="Peptidase_M20"/>
    <property type="match status" value="1"/>
</dbReference>
<dbReference type="FunFam" id="3.30.70.360:FF:000001">
    <property type="entry name" value="N-acetyldiaminopimelate deacetylase"/>
    <property type="match status" value="1"/>
</dbReference>
<reference evidence="4 5" key="2">
    <citation type="submission" date="2019-01" db="EMBL/GenBank/DDBJ databases">
        <authorList>
            <person name="Li Y."/>
        </authorList>
    </citation>
    <scope>NUCLEOTIDE SEQUENCE [LARGE SCALE GENOMIC DNA]</scope>
    <source>
        <strain evidence="4 5">D19-10-3-21</strain>
    </source>
</reference>
<feature type="binding site" evidence="2">
    <location>
        <position position="102"/>
    </location>
    <ligand>
        <name>Mn(2+)</name>
        <dbReference type="ChEBI" id="CHEBI:29035"/>
        <label>2</label>
    </ligand>
</feature>
<keyword evidence="2" id="KW-0479">Metal-binding</keyword>
<dbReference type="PANTHER" id="PTHR11014">
    <property type="entry name" value="PEPTIDASE M20 FAMILY MEMBER"/>
    <property type="match status" value="1"/>
</dbReference>
<evidence type="ECO:0000256" key="2">
    <source>
        <dbReference type="PIRSR" id="PIRSR005962-1"/>
    </source>
</evidence>
<dbReference type="GO" id="GO:0019877">
    <property type="term" value="P:diaminopimelate biosynthetic process"/>
    <property type="evidence" value="ECO:0007669"/>
    <property type="project" value="UniProtKB-ARBA"/>
</dbReference>
<dbReference type="AlphaFoldDB" id="A0A443K288"/>
<feature type="binding site" evidence="2">
    <location>
        <position position="137"/>
    </location>
    <ligand>
        <name>Mn(2+)</name>
        <dbReference type="ChEBI" id="CHEBI:29035"/>
        <label>2</label>
    </ligand>
</feature>
<protein>
    <submittedName>
        <fullName evidence="4">Amidohydrolase</fullName>
    </submittedName>
</protein>
<dbReference type="PIRSF" id="PIRSF005962">
    <property type="entry name" value="Pept_M20D_amidohydro"/>
    <property type="match status" value="1"/>
</dbReference>
<comment type="cofactor">
    <cofactor evidence="2">
        <name>Mn(2+)</name>
        <dbReference type="ChEBI" id="CHEBI:29035"/>
    </cofactor>
    <text evidence="2">The Mn(2+) ion enhances activity.</text>
</comment>
<dbReference type="Proteomes" id="UP000285295">
    <property type="component" value="Unassembled WGS sequence"/>
</dbReference>
<feature type="domain" description="Peptidase M20 dimerisation" evidence="3">
    <location>
        <begin position="186"/>
        <end position="277"/>
    </location>
</feature>
<dbReference type="OrthoDB" id="9777385at2"/>
<organism evidence="4 5">
    <name type="scientific">Paenirhodobacter populi</name>
    <dbReference type="NCBI Taxonomy" id="2306993"/>
    <lineage>
        <taxon>Bacteria</taxon>
        <taxon>Pseudomonadati</taxon>
        <taxon>Pseudomonadota</taxon>
        <taxon>Alphaproteobacteria</taxon>
        <taxon>Rhodobacterales</taxon>
        <taxon>Rhodobacter group</taxon>
        <taxon>Paenirhodobacter</taxon>
    </lineage>
</organism>
<gene>
    <name evidence="4" type="ORF">D2T31_18590</name>
</gene>
<sequence>MPVINRIAAFAPEMTAWRHWLHRHPELEFDLPQTAAFVARKLREFGVDEIHEGIATSGIVALIHGRGPGPVIGLRSDMDALPLAETTGKDWASENPGKMHACGHDGHMTMLLGAAKYLAETRNFAGSVALIFQPAEEEGGGGEVMVKAGIMERFGISQVYGMHNAPNLTLGAFETGPGPVMAAVDTAWVTVTGKGGHGATPEVCIDPVLSIVAMVQALQTIVSRNTSAIDQLVVSINEIHVGTANNVVPESGWFSATIRSFDPAVRDMVEDRFRTIVHGQAAAFGVSVDIRYERGYPPTVNTASNAAFAADVAREISGPDLVRDDVERDMGAEDFSYMLEARPGAFVFLGIGPGAGLHHPAYDFNDEAAPIGASYFARLVERALPAK</sequence>
<keyword evidence="1 4" id="KW-0378">Hydrolase</keyword>
<feature type="binding site" evidence="2">
    <location>
        <position position="104"/>
    </location>
    <ligand>
        <name>Mn(2+)</name>
        <dbReference type="ChEBI" id="CHEBI:29035"/>
        <label>2</label>
    </ligand>
</feature>
<dbReference type="PANTHER" id="PTHR11014:SF63">
    <property type="entry name" value="METALLOPEPTIDASE, PUTATIVE (AFU_ORTHOLOGUE AFUA_6G09600)-RELATED"/>
    <property type="match status" value="1"/>
</dbReference>
<dbReference type="EMBL" id="SAUX01000027">
    <property type="protein sequence ID" value="RWR26842.1"/>
    <property type="molecule type" value="Genomic_DNA"/>
</dbReference>